<gene>
    <name evidence="3" type="ORF">ACFSR1_10285</name>
</gene>
<evidence type="ECO:0000259" key="2">
    <source>
        <dbReference type="Pfam" id="PF03636"/>
    </source>
</evidence>
<dbReference type="RefSeq" id="WP_378292158.1">
    <property type="nucleotide sequence ID" value="NZ_JBHULE010000019.1"/>
</dbReference>
<evidence type="ECO:0000313" key="3">
    <source>
        <dbReference type="EMBL" id="MFD2563053.1"/>
    </source>
</evidence>
<feature type="domain" description="Glycoside hydrolase family 65 central catalytic" evidence="1">
    <location>
        <begin position="314"/>
        <end position="513"/>
    </location>
</feature>
<dbReference type="InterPro" id="IPR037018">
    <property type="entry name" value="GH65_N"/>
</dbReference>
<sequence length="683" mass="77240">MLFKITKTLFVFAFILLFASIPGIAQKNGWTLTTTDNQNYTGIVSANGRIGILPSAKILETDKIILNNVYDKESPLGVSRILLGMNFGNLDVYINNTKLNNGNISDWRQTLNMKEASFTTSFNYNSIAEISYTIYALRNVPYSAYIDFEIKALKDIDIRVIGKITTPEEYQNPLSTFRVLRDAETTMPILQTVAKSRLGRHTVGTSATFIWHNINSTRENQRPELTHNKVSEYNNQLSFRKKISKAENYSFAWTASQCSTQDFFDPQSESERFVIFNLLTPRKDLLSQHKDLWKGLWEGDIIIEGDLQSQLDVRLALYHLYAFSRGDSNLSIAPMGLSSQNYNGHIFWDTELWMYPPLLVLNQDIARSLVNYRSDRLDVAKRKATNFGYKGAMFPWESDDTGEEATPAWALTGTFEHHITADIGIAFWNYYRVTKDKKWLRERGYPLLKEVADYWVSRATKNTNGSYSIKNVVGANEFAPNVDDNAFTNGSAITCLRYASLAAKEIGLTPENIWIEVAENITIHKFEDGTTKEHSTYNGDRIKQADVNLLAYPLDIISDQETILKDLSYYEPKLAEEGPAMAQSVFAVIYARLGDAENAFRLFKRSYEPNKRPPFGALAEAATSNNPYFATGAGGMLQTVIFGFGGLHLTDEGIIQKKPILPKTWKKLTITGVGPQKKTYVIE</sequence>
<dbReference type="Gene3D" id="2.70.98.40">
    <property type="entry name" value="Glycoside hydrolase, family 65, N-terminal domain"/>
    <property type="match status" value="1"/>
</dbReference>
<reference evidence="4" key="1">
    <citation type="journal article" date="2019" name="Int. J. Syst. Evol. Microbiol.">
        <title>The Global Catalogue of Microorganisms (GCM) 10K type strain sequencing project: providing services to taxonomists for standard genome sequencing and annotation.</title>
        <authorList>
            <consortium name="The Broad Institute Genomics Platform"/>
            <consortium name="The Broad Institute Genome Sequencing Center for Infectious Disease"/>
            <person name="Wu L."/>
            <person name="Ma J."/>
        </authorList>
    </citation>
    <scope>NUCLEOTIDE SEQUENCE [LARGE SCALE GENOMIC DNA]</scope>
    <source>
        <strain evidence="4">KCTC 52274</strain>
    </source>
</reference>
<dbReference type="GO" id="GO:0016787">
    <property type="term" value="F:hydrolase activity"/>
    <property type="evidence" value="ECO:0007669"/>
    <property type="project" value="UniProtKB-KW"/>
</dbReference>
<dbReference type="InterPro" id="IPR012341">
    <property type="entry name" value="6hp_glycosidase-like_sf"/>
</dbReference>
<name>A0ABW5LGY8_9FLAO</name>
<feature type="domain" description="Glycoside hydrolase family 65 N-terminal" evidence="2">
    <location>
        <begin position="46"/>
        <end position="219"/>
    </location>
</feature>
<dbReference type="EMBL" id="JBHULE010000019">
    <property type="protein sequence ID" value="MFD2563053.1"/>
    <property type="molecule type" value="Genomic_DNA"/>
</dbReference>
<dbReference type="SUPFAM" id="SSF48208">
    <property type="entry name" value="Six-hairpin glycosidases"/>
    <property type="match status" value="1"/>
</dbReference>
<dbReference type="Proteomes" id="UP001597319">
    <property type="component" value="Unassembled WGS sequence"/>
</dbReference>
<dbReference type="InterPro" id="IPR005195">
    <property type="entry name" value="Glyco_hydro_65_M"/>
</dbReference>
<evidence type="ECO:0000259" key="1">
    <source>
        <dbReference type="Pfam" id="PF03632"/>
    </source>
</evidence>
<comment type="caution">
    <text evidence="3">The sequence shown here is derived from an EMBL/GenBank/DDBJ whole genome shotgun (WGS) entry which is preliminary data.</text>
</comment>
<accession>A0ABW5LGY8</accession>
<dbReference type="Pfam" id="PF03632">
    <property type="entry name" value="Glyco_hydro_65m"/>
    <property type="match status" value="2"/>
</dbReference>
<evidence type="ECO:0000313" key="4">
    <source>
        <dbReference type="Proteomes" id="UP001597319"/>
    </source>
</evidence>
<dbReference type="InterPro" id="IPR005196">
    <property type="entry name" value="Glyco_hydro_65_N"/>
</dbReference>
<proteinExistence type="predicted"/>
<protein>
    <submittedName>
        <fullName evidence="3">Glycoside hydrolase family 65 protein</fullName>
    </submittedName>
</protein>
<dbReference type="PANTHER" id="PTHR11051:SF8">
    <property type="entry name" value="PROTEIN-GLUCOSYLGALACTOSYLHYDROXYLYSINE GLUCOSIDASE"/>
    <property type="match status" value="1"/>
</dbReference>
<keyword evidence="3" id="KW-0378">Hydrolase</keyword>
<organism evidence="3 4">
    <name type="scientific">Aquimarina rubra</name>
    <dbReference type="NCBI Taxonomy" id="1920033"/>
    <lineage>
        <taxon>Bacteria</taxon>
        <taxon>Pseudomonadati</taxon>
        <taxon>Bacteroidota</taxon>
        <taxon>Flavobacteriia</taxon>
        <taxon>Flavobacteriales</taxon>
        <taxon>Flavobacteriaceae</taxon>
        <taxon>Aquimarina</taxon>
    </lineage>
</organism>
<dbReference type="Gene3D" id="1.50.10.10">
    <property type="match status" value="1"/>
</dbReference>
<feature type="domain" description="Glycoside hydrolase family 65 central catalytic" evidence="1">
    <location>
        <begin position="533"/>
        <end position="607"/>
    </location>
</feature>
<dbReference type="InterPro" id="IPR008928">
    <property type="entry name" value="6-hairpin_glycosidase_sf"/>
</dbReference>
<dbReference type="Pfam" id="PF03636">
    <property type="entry name" value="Glyco_hydro_65N"/>
    <property type="match status" value="1"/>
</dbReference>
<keyword evidence="4" id="KW-1185">Reference proteome</keyword>
<dbReference type="PANTHER" id="PTHR11051">
    <property type="entry name" value="GLYCOSYL HYDROLASE-RELATED"/>
    <property type="match status" value="1"/>
</dbReference>